<proteinExistence type="predicted"/>
<evidence type="ECO:0000313" key="1">
    <source>
        <dbReference type="EMBL" id="EKR99900.1"/>
    </source>
</evidence>
<protein>
    <submittedName>
        <fullName evidence="1">Uncharacterized protein</fullName>
    </submittedName>
</protein>
<dbReference type="AlphaFoldDB" id="A0AA87SX78"/>
<comment type="caution">
    <text evidence="1">The sequence shown here is derived from an EMBL/GenBank/DDBJ whole genome shotgun (WGS) entry which is preliminary data.</text>
</comment>
<dbReference type="EMBL" id="AKWM02000041">
    <property type="protein sequence ID" value="EKR99900.1"/>
    <property type="molecule type" value="Genomic_DNA"/>
</dbReference>
<organism evidence="1 2">
    <name type="scientific">Leptospira mayottensis 200901122</name>
    <dbReference type="NCBI Taxonomy" id="1193010"/>
    <lineage>
        <taxon>Bacteria</taxon>
        <taxon>Pseudomonadati</taxon>
        <taxon>Spirochaetota</taxon>
        <taxon>Spirochaetia</taxon>
        <taxon>Leptospirales</taxon>
        <taxon>Leptospiraceae</taxon>
        <taxon>Leptospira</taxon>
    </lineage>
</organism>
<accession>A0AA87SX78</accession>
<dbReference type="Proteomes" id="UP000001343">
    <property type="component" value="Unassembled WGS sequence"/>
</dbReference>
<evidence type="ECO:0000313" key="2">
    <source>
        <dbReference type="Proteomes" id="UP000001343"/>
    </source>
</evidence>
<name>A0AA87SX78_9LEPT</name>
<gene>
    <name evidence="1" type="ORF">LEP1GSC125_3091</name>
</gene>
<reference evidence="1 2" key="1">
    <citation type="journal article" date="2014" name="Int. J. Syst. Evol. Microbiol.">
        <title>Leptospira mayottensis sp. nov., a pathogenic species of the genus Leptospira isolated from humans.</title>
        <authorList>
            <person name="Bourhy P."/>
            <person name="Collet L."/>
            <person name="Brisse S."/>
            <person name="Picardeau M."/>
        </authorList>
    </citation>
    <scope>NUCLEOTIDE SEQUENCE [LARGE SCALE GENOMIC DNA]</scope>
    <source>
        <strain evidence="1 2">200901122</strain>
    </source>
</reference>
<sequence length="61" mass="7158">MESTQESGEKEVKKIKSRECKNVNYFPGFKIIQKLTMDIVFQSANRNFFSRNPGFILLKQN</sequence>